<evidence type="ECO:0000313" key="4">
    <source>
        <dbReference type="EMBL" id="ESK53050.1"/>
    </source>
</evidence>
<feature type="transmembrane region" description="Helical" evidence="3">
    <location>
        <begin position="201"/>
        <end position="217"/>
    </location>
</feature>
<feature type="transmembrane region" description="Helical" evidence="3">
    <location>
        <begin position="149"/>
        <end position="168"/>
    </location>
</feature>
<keyword evidence="5" id="KW-1185">Reference proteome</keyword>
<dbReference type="PANTHER" id="PTHR44227">
    <property type="match status" value="1"/>
</dbReference>
<feature type="transmembrane region" description="Helical" evidence="3">
    <location>
        <begin position="329"/>
        <end position="347"/>
    </location>
</feature>
<reference evidence="4 5" key="1">
    <citation type="submission" date="2013-10" db="EMBL/GenBank/DDBJ databases">
        <title>The Genome Sequence of Acinetobacter brisouii CIP 110357.</title>
        <authorList>
            <consortium name="The Broad Institute Genomics Platform"/>
            <consortium name="The Broad Institute Genome Sequencing Center for Infectious Disease"/>
            <person name="Cerqueira G."/>
            <person name="Feldgarden M."/>
            <person name="Courvalin P."/>
            <person name="Grillot-Courvalin C."/>
            <person name="Clermont D."/>
            <person name="Rocha E."/>
            <person name="Yoon E.-J."/>
            <person name="Nemec A."/>
            <person name="Young S.K."/>
            <person name="Zeng Q."/>
            <person name="Gargeya S."/>
            <person name="Fitzgerald M."/>
            <person name="Abouelleil A."/>
            <person name="Alvarado L."/>
            <person name="Berlin A.M."/>
            <person name="Chapman S.B."/>
            <person name="Gainer-Dewar J."/>
            <person name="Goldberg J."/>
            <person name="Gnerre S."/>
            <person name="Griggs A."/>
            <person name="Gujja S."/>
            <person name="Hansen M."/>
            <person name="Howarth C."/>
            <person name="Imamovic A."/>
            <person name="Ireland A."/>
            <person name="Larimer J."/>
            <person name="McCowan C."/>
            <person name="Murphy C."/>
            <person name="Pearson M."/>
            <person name="Poon T.W."/>
            <person name="Priest M."/>
            <person name="Roberts A."/>
            <person name="Saif S."/>
            <person name="Shea T."/>
            <person name="Sykes S."/>
            <person name="Wortman J."/>
            <person name="Nusbaum C."/>
            <person name="Birren B."/>
        </authorList>
    </citation>
    <scope>NUCLEOTIDE SEQUENCE [LARGE SCALE GENOMIC DNA]</scope>
    <source>
        <strain evidence="4 5">CIP 110357</strain>
    </source>
</reference>
<feature type="transmembrane region" description="Helical" evidence="3">
    <location>
        <begin position="383"/>
        <end position="404"/>
    </location>
</feature>
<comment type="caution">
    <text evidence="4">The sequence shown here is derived from an EMBL/GenBank/DDBJ whole genome shotgun (WGS) entry which is preliminary data.</text>
</comment>
<keyword evidence="3" id="KW-0812">Transmembrane</keyword>
<feature type="transmembrane region" description="Helical" evidence="3">
    <location>
        <begin position="88"/>
        <end position="108"/>
    </location>
</feature>
<feature type="transmembrane region" description="Helical" evidence="3">
    <location>
        <begin position="300"/>
        <end position="322"/>
    </location>
</feature>
<feature type="transmembrane region" description="Helical" evidence="3">
    <location>
        <begin position="229"/>
        <end position="251"/>
    </location>
</feature>
<evidence type="ECO:0008006" key="6">
    <source>
        <dbReference type="Google" id="ProtNLM"/>
    </source>
</evidence>
<dbReference type="HOGENOM" id="CLU_011615_3_0_6"/>
<dbReference type="RefSeq" id="WP_004899036.1">
    <property type="nucleotide sequence ID" value="NZ_BBTI01000003.1"/>
</dbReference>
<accession>V2UWK8</accession>
<keyword evidence="3" id="KW-1133">Transmembrane helix</keyword>
<keyword evidence="1" id="KW-0677">Repeat</keyword>
<dbReference type="PANTHER" id="PTHR44227:SF3">
    <property type="entry name" value="PROTEIN O-MANNOSYL-TRANSFERASE TMTC4"/>
    <property type="match status" value="1"/>
</dbReference>
<evidence type="ECO:0000313" key="5">
    <source>
        <dbReference type="Proteomes" id="UP000018418"/>
    </source>
</evidence>
<feature type="transmembrane region" description="Helical" evidence="3">
    <location>
        <begin position="120"/>
        <end position="137"/>
    </location>
</feature>
<dbReference type="AlphaFoldDB" id="V2UWK8"/>
<evidence type="ECO:0000256" key="3">
    <source>
        <dbReference type="SAM" id="Phobius"/>
    </source>
</evidence>
<evidence type="ECO:0000256" key="1">
    <source>
        <dbReference type="ARBA" id="ARBA00022737"/>
    </source>
</evidence>
<keyword evidence="3" id="KW-0472">Membrane</keyword>
<feature type="transmembrane region" description="Helical" evidence="3">
    <location>
        <begin position="180"/>
        <end position="195"/>
    </location>
</feature>
<dbReference type="EMBL" id="AYEU01000001">
    <property type="protein sequence ID" value="ESK53050.1"/>
    <property type="molecule type" value="Genomic_DNA"/>
</dbReference>
<dbReference type="Proteomes" id="UP000018418">
    <property type="component" value="Unassembled WGS sequence"/>
</dbReference>
<protein>
    <recommendedName>
        <fullName evidence="6">Glycosyltransferase RgtA/B/C/D-like domain-containing protein</fullName>
    </recommendedName>
</protein>
<gene>
    <name evidence="4" type="ORF">P255_00160</name>
</gene>
<sequence length="634" mass="72603">MQALQNNKLILSIFLVLTGVVYWIYSQGFTGAFYFDDFRPLGNLQQVHDFQTGLQYITNETSGPLGRPVAMLSFLLNVGDWPDYPQNFFRINTIIHLLNGLIIYFLSLKLFKLVKPQSKYQALFALFTSFFWLVLPLNVSTSLIAVQRMASLSATFVFSGVLAYLYALDYQAQHLKRGQWVVYVVIAIFSLLAMFTKENGMLLPLFLFVAEITLFKHQTEYQHGRKLRLVVLGGCYFIILAYLGSLLPHIANAYVDRPYTFIERISTEPQILLDYLRLLFIPDIFSYNPFHDNYPTNSSLFATFYSSLSAVFWLALVILAVVFRHKFTVFSFAILWFLTAHILESTIVPLELYYEHRNYVATFAVCFCVVYLVTTIHGKKSQIFMATLLSGYLVILAGCCYLVTKTWGNQHYAAYAWQYNQKGSMRATEHLALKLLADGNKPDALMFVKENTKNCPDCLNSYVQQMVIACSMNLNSSVQSARQYLLQYNRPLRSVAGLPSTLSSLFDMVENKQCKLVDLQTLKQLNQKFLQSPKGGINTGNHVGLHNNLYMIAVAEKNISEQERQINQMWMLSHAPWLANLKLEWLLQQHQYDNAIYFVQKDLCTLAENSTSPLEQSCLQAPNKIKRAMMNGKN</sequence>
<dbReference type="PATRIC" id="fig|1341683.3.peg.158"/>
<name>V2UWK8_9GAMM</name>
<feature type="transmembrane region" description="Helical" evidence="3">
    <location>
        <begin position="359"/>
        <end position="376"/>
    </location>
</feature>
<organism evidence="4 5">
    <name type="scientific">Acinetobacter brisouii CIP 110357</name>
    <dbReference type="NCBI Taxonomy" id="1341683"/>
    <lineage>
        <taxon>Bacteria</taxon>
        <taxon>Pseudomonadati</taxon>
        <taxon>Pseudomonadota</taxon>
        <taxon>Gammaproteobacteria</taxon>
        <taxon>Moraxellales</taxon>
        <taxon>Moraxellaceae</taxon>
        <taxon>Acinetobacter</taxon>
    </lineage>
</organism>
<feature type="transmembrane region" description="Helical" evidence="3">
    <location>
        <begin position="9"/>
        <end position="25"/>
    </location>
</feature>
<proteinExistence type="predicted"/>
<keyword evidence="2" id="KW-0802">TPR repeat</keyword>
<dbReference type="OrthoDB" id="8566379at2"/>
<evidence type="ECO:0000256" key="2">
    <source>
        <dbReference type="ARBA" id="ARBA00022803"/>
    </source>
</evidence>
<dbReference type="InterPro" id="IPR052346">
    <property type="entry name" value="O-mannosyl-transferase_TMTC"/>
</dbReference>